<protein>
    <submittedName>
        <fullName evidence="1">Uncharacterized protein</fullName>
    </submittedName>
</protein>
<accession>A0ACB8YD89</accession>
<keyword evidence="2" id="KW-1185">Reference proteome</keyword>
<reference evidence="1 2" key="2">
    <citation type="journal article" date="2022" name="Mol. Ecol. Resour.">
        <title>The genomes of chicory, endive, great burdock and yacon provide insights into Asteraceae paleo-polyploidization history and plant inulin production.</title>
        <authorList>
            <person name="Fan W."/>
            <person name="Wang S."/>
            <person name="Wang H."/>
            <person name="Wang A."/>
            <person name="Jiang F."/>
            <person name="Liu H."/>
            <person name="Zhao H."/>
            <person name="Xu D."/>
            <person name="Zhang Y."/>
        </authorList>
    </citation>
    <scope>NUCLEOTIDE SEQUENCE [LARGE SCALE GENOMIC DNA]</scope>
    <source>
        <strain evidence="2">cv. Yunnan</strain>
        <tissue evidence="1">Leaves</tissue>
    </source>
</reference>
<organism evidence="1 2">
    <name type="scientific">Smallanthus sonchifolius</name>
    <dbReference type="NCBI Taxonomy" id="185202"/>
    <lineage>
        <taxon>Eukaryota</taxon>
        <taxon>Viridiplantae</taxon>
        <taxon>Streptophyta</taxon>
        <taxon>Embryophyta</taxon>
        <taxon>Tracheophyta</taxon>
        <taxon>Spermatophyta</taxon>
        <taxon>Magnoliopsida</taxon>
        <taxon>eudicotyledons</taxon>
        <taxon>Gunneridae</taxon>
        <taxon>Pentapetalae</taxon>
        <taxon>asterids</taxon>
        <taxon>campanulids</taxon>
        <taxon>Asterales</taxon>
        <taxon>Asteraceae</taxon>
        <taxon>Asteroideae</taxon>
        <taxon>Heliantheae alliance</taxon>
        <taxon>Millerieae</taxon>
        <taxon>Smallanthus</taxon>
    </lineage>
</organism>
<name>A0ACB8YD89_9ASTR</name>
<dbReference type="EMBL" id="CM042045">
    <property type="protein sequence ID" value="KAI3683083.1"/>
    <property type="molecule type" value="Genomic_DNA"/>
</dbReference>
<evidence type="ECO:0000313" key="1">
    <source>
        <dbReference type="EMBL" id="KAI3683083.1"/>
    </source>
</evidence>
<proteinExistence type="predicted"/>
<reference evidence="2" key="1">
    <citation type="journal article" date="2022" name="Mol. Ecol. Resour.">
        <title>The genomes of chicory, endive, great burdock and yacon provide insights into Asteraceae palaeo-polyploidization history and plant inulin production.</title>
        <authorList>
            <person name="Fan W."/>
            <person name="Wang S."/>
            <person name="Wang H."/>
            <person name="Wang A."/>
            <person name="Jiang F."/>
            <person name="Liu H."/>
            <person name="Zhao H."/>
            <person name="Xu D."/>
            <person name="Zhang Y."/>
        </authorList>
    </citation>
    <scope>NUCLEOTIDE SEQUENCE [LARGE SCALE GENOMIC DNA]</scope>
    <source>
        <strain evidence="2">cv. Yunnan</strain>
    </source>
</reference>
<dbReference type="Proteomes" id="UP001056120">
    <property type="component" value="Linkage Group LG28"/>
</dbReference>
<gene>
    <name evidence="1" type="ORF">L1987_83583</name>
</gene>
<comment type="caution">
    <text evidence="1">The sequence shown here is derived from an EMBL/GenBank/DDBJ whole genome shotgun (WGS) entry which is preliminary data.</text>
</comment>
<evidence type="ECO:0000313" key="2">
    <source>
        <dbReference type="Proteomes" id="UP001056120"/>
    </source>
</evidence>
<sequence>MGDNINTGDDLFTNLDSNQGPFVNPLPPSPPAIEDRIRLIQAVCARARQLTRRRVRDSCQEKVDGDRLRNHKRDISHLTKALEMDLFDCNMCMSMARNPVLTCCGHLFCWGCFYHVPYVDSVTKECPVCKGEVIDSNVTPVYGNGNGNGNNSQESELDSMIRIPPRPQARRVESVGQQSVGWWTAHNPVANASVLHLGTLSARGLLLVMKAMQFGIASSHESYEIWLCMIWIVVQKGSDWRVV</sequence>